<accession>A0ABQ5MKF5</accession>
<evidence type="ECO:0000313" key="2">
    <source>
        <dbReference type="Proteomes" id="UP001143543"/>
    </source>
</evidence>
<keyword evidence="2" id="KW-1185">Reference proteome</keyword>
<reference evidence="1" key="1">
    <citation type="submission" date="2022-07" db="EMBL/GenBank/DDBJ databases">
        <title>Taxonomy of Novel Oxalotrophic and Methylotrophic Bacteria.</title>
        <authorList>
            <person name="Sahin N."/>
            <person name="Tani A."/>
        </authorList>
    </citation>
    <scope>NUCLEOTIDE SEQUENCE</scope>
    <source>
        <strain evidence="1">Y10</strain>
    </source>
</reference>
<organism evidence="1 2">
    <name type="scientific">Neptunitalea lumnitzerae</name>
    <dbReference type="NCBI Taxonomy" id="2965509"/>
    <lineage>
        <taxon>Bacteria</taxon>
        <taxon>Pseudomonadati</taxon>
        <taxon>Bacteroidota</taxon>
        <taxon>Flavobacteriia</taxon>
        <taxon>Flavobacteriales</taxon>
        <taxon>Flavobacteriaceae</taxon>
        <taxon>Neptunitalea</taxon>
    </lineage>
</organism>
<gene>
    <name evidence="1" type="ORF">Y10_22370</name>
</gene>
<dbReference type="EMBL" id="BRVO01000002">
    <property type="protein sequence ID" value="GLB49869.1"/>
    <property type="molecule type" value="Genomic_DNA"/>
</dbReference>
<evidence type="ECO:0000313" key="1">
    <source>
        <dbReference type="EMBL" id="GLB49869.1"/>
    </source>
</evidence>
<dbReference type="Proteomes" id="UP001143543">
    <property type="component" value="Unassembled WGS sequence"/>
</dbReference>
<sequence length="109" mass="12740">MKPIIPVMEYIVFYDYIKNELCENKDKPEMHCDGKCYLAKQLAKASETEKDSKEKKQLTSNTVLEFYQELPASFNFYTSSGFTQPKTTAYKCIFYKLLDTTRLLRPPIS</sequence>
<name>A0ABQ5MKF5_9FLAO</name>
<comment type="caution">
    <text evidence="1">The sequence shown here is derived from an EMBL/GenBank/DDBJ whole genome shotgun (WGS) entry which is preliminary data.</text>
</comment>
<protein>
    <submittedName>
        <fullName evidence="1">Uncharacterized protein</fullName>
    </submittedName>
</protein>
<proteinExistence type="predicted"/>